<evidence type="ECO:0000313" key="1">
    <source>
        <dbReference type="EMBL" id="QCO16789.1"/>
    </source>
</evidence>
<evidence type="ECO:0000313" key="2">
    <source>
        <dbReference type="Proteomes" id="UP000298693"/>
    </source>
</evidence>
<dbReference type="RefSeq" id="WP_137140970.1">
    <property type="nucleotide sequence ID" value="NZ_CP032346.1"/>
</dbReference>
<protein>
    <submittedName>
        <fullName evidence="1">Uncharacterized protein</fullName>
    </submittedName>
</protein>
<dbReference type="AlphaFoldDB" id="A0A4D8RBE5"/>
<sequence>MSSLQKQVSQACPERGRLESLLFPFPEIGACRLSAQALLLIGVDFDGPAHFHGSVNFDTRKDGAPEGVFTQFYSRSTTADAKAGTSVCVSR</sequence>
<gene>
    <name evidence="1" type="ORF">D3869_15915</name>
</gene>
<reference evidence="1 2" key="1">
    <citation type="submission" date="2018-09" db="EMBL/GenBank/DDBJ databases">
        <title>Whole genome based analysis of evolution and adaptive divergence in Indian and Brazilian strains of Azospirillum brasilense.</title>
        <authorList>
            <person name="Singh C."/>
            <person name="Tripathi A.K."/>
        </authorList>
    </citation>
    <scope>NUCLEOTIDE SEQUENCE [LARGE SCALE GENOMIC DNA]</scope>
    <source>
        <strain evidence="1 2">MTCC4039</strain>
        <plasmid evidence="1 2">p1</plasmid>
    </source>
</reference>
<proteinExistence type="predicted"/>
<dbReference type="EMBL" id="CP032346">
    <property type="protein sequence ID" value="QCO16789.1"/>
    <property type="molecule type" value="Genomic_DNA"/>
</dbReference>
<dbReference type="Proteomes" id="UP000298693">
    <property type="component" value="Plasmid p1"/>
</dbReference>
<accession>A0A4D8RBE5</accession>
<organism evidence="1 2">
    <name type="scientific">Azospirillum brasilense</name>
    <dbReference type="NCBI Taxonomy" id="192"/>
    <lineage>
        <taxon>Bacteria</taxon>
        <taxon>Pseudomonadati</taxon>
        <taxon>Pseudomonadota</taxon>
        <taxon>Alphaproteobacteria</taxon>
        <taxon>Rhodospirillales</taxon>
        <taxon>Azospirillaceae</taxon>
        <taxon>Azospirillum</taxon>
    </lineage>
</organism>
<name>A0A4D8RBE5_AZOBR</name>
<geneLocation type="plasmid" evidence="1">
    <name>p1</name>
</geneLocation>
<keyword evidence="1" id="KW-0614">Plasmid</keyword>